<dbReference type="RefSeq" id="WP_304384088.1">
    <property type="nucleotide sequence ID" value="NZ_JAUPBL010000001.1"/>
</dbReference>
<evidence type="ECO:0000313" key="1">
    <source>
        <dbReference type="EMBL" id="MDO7020541.1"/>
    </source>
</evidence>
<keyword evidence="2" id="KW-1185">Reference proteome</keyword>
<proteinExistence type="predicted"/>
<evidence type="ECO:0000313" key="2">
    <source>
        <dbReference type="Proteomes" id="UP001175147"/>
    </source>
</evidence>
<comment type="caution">
    <text evidence="1">The sequence shown here is derived from an EMBL/GenBank/DDBJ whole genome shotgun (WGS) entry which is preliminary data.</text>
</comment>
<dbReference type="Pfam" id="PF00300">
    <property type="entry name" value="His_Phos_1"/>
    <property type="match status" value="1"/>
</dbReference>
<protein>
    <submittedName>
        <fullName evidence="1">Histidine phosphatase family protein</fullName>
        <ecNumber evidence="1">3.1.3.-</ecNumber>
    </submittedName>
</protein>
<dbReference type="GO" id="GO:0016787">
    <property type="term" value="F:hydrolase activity"/>
    <property type="evidence" value="ECO:0007669"/>
    <property type="project" value="UniProtKB-KW"/>
</dbReference>
<accession>A0ABT8YXC3</accession>
<reference evidence="1" key="1">
    <citation type="submission" date="2023-07" db="EMBL/GenBank/DDBJ databases">
        <title>Mucosal microbiota of week-old chicken and adult hens.</title>
        <authorList>
            <person name="Volf J."/>
            <person name="Karasova D."/>
            <person name="Crhanova M."/>
            <person name="Faldynova M."/>
            <person name="Prikrylova H."/>
            <person name="Zeman M."/>
            <person name="Babak V."/>
            <person name="Rajova J."/>
            <person name="Rychlik I."/>
        </authorList>
    </citation>
    <scope>NUCLEOTIDE SEQUENCE</scope>
    <source>
        <strain evidence="1">ET902</strain>
    </source>
</reference>
<dbReference type="InterPro" id="IPR050275">
    <property type="entry name" value="PGM_Phosphatase"/>
</dbReference>
<dbReference type="SUPFAM" id="SSF53254">
    <property type="entry name" value="Phosphoglycerate mutase-like"/>
    <property type="match status" value="1"/>
</dbReference>
<name>A0ABT8YXC3_9SPIR</name>
<dbReference type="PANTHER" id="PTHR48100">
    <property type="entry name" value="BROAD-SPECIFICITY PHOSPHATASE YOR283W-RELATED"/>
    <property type="match status" value="1"/>
</dbReference>
<dbReference type="PANTHER" id="PTHR48100:SF44">
    <property type="entry name" value="PHOSPHATASE C1620.13-RELATED"/>
    <property type="match status" value="1"/>
</dbReference>
<dbReference type="Proteomes" id="UP001175147">
    <property type="component" value="Unassembled WGS sequence"/>
</dbReference>
<dbReference type="SMART" id="SM00855">
    <property type="entry name" value="PGAM"/>
    <property type="match status" value="1"/>
</dbReference>
<dbReference type="InterPro" id="IPR029033">
    <property type="entry name" value="His_PPase_superfam"/>
</dbReference>
<sequence>MKILFIRHGQTKLNAEGRWLGSTDAPLSETGKDFLINKKSIIDKYKPVQKLYCSPLKRCLETAQIYFNEYEENKEIINDLRERCFGDFEGKNHDELKDNPYYKEFFRTNWKSNVPNGETSDSFFKRTEEAYHYIIEDMKKNNMNYTAVVTHGGVIMSIFSRFDKQKLGFYEYLLQNGCGYYTEIDDKNNINIIEKF</sequence>
<gene>
    <name evidence="1" type="ORF">Q5M86_07120</name>
</gene>
<dbReference type="EC" id="3.1.3.-" evidence="1"/>
<organism evidence="1 2">
    <name type="scientific">Brachyspira innocens</name>
    <dbReference type="NCBI Taxonomy" id="13264"/>
    <lineage>
        <taxon>Bacteria</taxon>
        <taxon>Pseudomonadati</taxon>
        <taxon>Spirochaetota</taxon>
        <taxon>Spirochaetia</taxon>
        <taxon>Brachyspirales</taxon>
        <taxon>Brachyspiraceae</taxon>
        <taxon>Brachyspira</taxon>
    </lineage>
</organism>
<dbReference type="EMBL" id="JAUPBM010000078">
    <property type="protein sequence ID" value="MDO7020541.1"/>
    <property type="molecule type" value="Genomic_DNA"/>
</dbReference>
<keyword evidence="1" id="KW-0378">Hydrolase</keyword>
<dbReference type="Gene3D" id="3.40.50.1240">
    <property type="entry name" value="Phosphoglycerate mutase-like"/>
    <property type="match status" value="1"/>
</dbReference>
<dbReference type="CDD" id="cd07067">
    <property type="entry name" value="HP_PGM_like"/>
    <property type="match status" value="1"/>
</dbReference>
<dbReference type="InterPro" id="IPR013078">
    <property type="entry name" value="His_Pase_superF_clade-1"/>
</dbReference>